<dbReference type="PROSITE" id="PS50011">
    <property type="entry name" value="PROTEIN_KINASE_DOM"/>
    <property type="match status" value="1"/>
</dbReference>
<dbReference type="InterPro" id="IPR011009">
    <property type="entry name" value="Kinase-like_dom_sf"/>
</dbReference>
<evidence type="ECO:0000256" key="1">
    <source>
        <dbReference type="PROSITE-ProRule" id="PRU10141"/>
    </source>
</evidence>
<accession>A0A6P8ICM6</accession>
<protein>
    <submittedName>
        <fullName evidence="5">Serine/threonine-protein kinase TNNI3K-like</fullName>
    </submittedName>
</protein>
<dbReference type="RefSeq" id="XP_031562780.1">
    <property type="nucleotide sequence ID" value="XM_031706920.1"/>
</dbReference>
<dbReference type="OrthoDB" id="5963061at2759"/>
<dbReference type="GeneID" id="116298442"/>
<dbReference type="PANTHER" id="PTHR44167:SF25">
    <property type="entry name" value="PROTEIN KINASE DOMAIN CONTAINING PROTEIN"/>
    <property type="match status" value="1"/>
</dbReference>
<feature type="region of interest" description="Disordered" evidence="2">
    <location>
        <begin position="1"/>
        <end position="20"/>
    </location>
</feature>
<dbReference type="Pfam" id="PF00069">
    <property type="entry name" value="Pkinase"/>
    <property type="match status" value="1"/>
</dbReference>
<dbReference type="AlphaFoldDB" id="A0A6P8ICM6"/>
<dbReference type="Gene3D" id="1.10.510.10">
    <property type="entry name" value="Transferase(Phosphotransferase) domain 1"/>
    <property type="match status" value="1"/>
</dbReference>
<feature type="non-terminal residue" evidence="5">
    <location>
        <position position="331"/>
    </location>
</feature>
<reference evidence="5" key="1">
    <citation type="submission" date="2025-08" db="UniProtKB">
        <authorList>
            <consortium name="RefSeq"/>
        </authorList>
    </citation>
    <scope>IDENTIFICATION</scope>
    <source>
        <tissue evidence="5">Tentacle</tissue>
    </source>
</reference>
<feature type="domain" description="Protein kinase" evidence="3">
    <location>
        <begin position="95"/>
        <end position="331"/>
    </location>
</feature>
<dbReference type="KEGG" id="aten:116298442"/>
<evidence type="ECO:0000313" key="4">
    <source>
        <dbReference type="Proteomes" id="UP000515163"/>
    </source>
</evidence>
<sequence length="331" mass="37441">KQEKVRHKAKKREEERRERLQLKSKLVSSIGIQTDQVASSQIKSRGAQMVIASRERNPNVVGKVNTQTAKPVVVSKPAYKSAPLIRNQDLTKPAEGYPVSVGEGSFGTCEFMFYRGNIPVVVKSYKSHVSRDEVNAEASSLMELQKPSPHPCLPLLLGIHVADKPYLLVTQFHGNGQTSHTVSSAIRASLLESGREWYLFLEKLVKAVSFMHSKQWLHNDIKHNNVVCHLSQKIWQPVLIDFGKSLKFVDARKTSMKRCPKDYPWIAPEIVKGEARKSIEGDVFSLGYLMKYVAHRVAECRSAHFSDLYNKCMSIIPSHRPSLQFVARELH</sequence>
<proteinExistence type="predicted"/>
<dbReference type="GO" id="GO:0005634">
    <property type="term" value="C:nucleus"/>
    <property type="evidence" value="ECO:0007669"/>
    <property type="project" value="TreeGrafter"/>
</dbReference>
<feature type="compositionally biased region" description="Basic and acidic residues" evidence="2">
    <location>
        <begin position="11"/>
        <end position="20"/>
    </location>
</feature>
<feature type="compositionally biased region" description="Basic residues" evidence="2">
    <location>
        <begin position="1"/>
        <end position="10"/>
    </location>
</feature>
<evidence type="ECO:0000313" key="5">
    <source>
        <dbReference type="RefSeq" id="XP_031562780.1"/>
    </source>
</evidence>
<gene>
    <name evidence="5" type="primary">LOC116298442</name>
</gene>
<dbReference type="GO" id="GO:0005737">
    <property type="term" value="C:cytoplasm"/>
    <property type="evidence" value="ECO:0007669"/>
    <property type="project" value="TreeGrafter"/>
</dbReference>
<feature type="binding site" evidence="1">
    <location>
        <position position="123"/>
    </location>
    <ligand>
        <name>ATP</name>
        <dbReference type="ChEBI" id="CHEBI:30616"/>
    </ligand>
</feature>
<evidence type="ECO:0000259" key="3">
    <source>
        <dbReference type="PROSITE" id="PS50011"/>
    </source>
</evidence>
<dbReference type="InterPro" id="IPR000719">
    <property type="entry name" value="Prot_kinase_dom"/>
</dbReference>
<dbReference type="Proteomes" id="UP000515163">
    <property type="component" value="Unplaced"/>
</dbReference>
<dbReference type="InParanoid" id="A0A6P8ICM6"/>
<keyword evidence="4" id="KW-1185">Reference proteome</keyword>
<dbReference type="SUPFAM" id="SSF56112">
    <property type="entry name" value="Protein kinase-like (PK-like)"/>
    <property type="match status" value="1"/>
</dbReference>
<name>A0A6P8ICM6_ACTTE</name>
<dbReference type="InterPro" id="IPR017441">
    <property type="entry name" value="Protein_kinase_ATP_BS"/>
</dbReference>
<dbReference type="PROSITE" id="PS00107">
    <property type="entry name" value="PROTEIN_KINASE_ATP"/>
    <property type="match status" value="1"/>
</dbReference>
<dbReference type="SMART" id="SM00220">
    <property type="entry name" value="S_TKc"/>
    <property type="match status" value="1"/>
</dbReference>
<feature type="non-terminal residue" evidence="5">
    <location>
        <position position="1"/>
    </location>
</feature>
<dbReference type="GO" id="GO:0005524">
    <property type="term" value="F:ATP binding"/>
    <property type="evidence" value="ECO:0007669"/>
    <property type="project" value="UniProtKB-UniRule"/>
</dbReference>
<keyword evidence="1" id="KW-0547">Nucleotide-binding</keyword>
<dbReference type="PANTHER" id="PTHR44167">
    <property type="entry name" value="OVARIAN-SPECIFIC SERINE/THREONINE-PROTEIN KINASE LOK-RELATED"/>
    <property type="match status" value="1"/>
</dbReference>
<dbReference type="GO" id="GO:0044773">
    <property type="term" value="P:mitotic DNA damage checkpoint signaling"/>
    <property type="evidence" value="ECO:0007669"/>
    <property type="project" value="TreeGrafter"/>
</dbReference>
<keyword evidence="1" id="KW-0067">ATP-binding</keyword>
<evidence type="ECO:0000256" key="2">
    <source>
        <dbReference type="SAM" id="MobiDB-lite"/>
    </source>
</evidence>
<organism evidence="4 5">
    <name type="scientific">Actinia tenebrosa</name>
    <name type="common">Australian red waratah sea anemone</name>
    <dbReference type="NCBI Taxonomy" id="6105"/>
    <lineage>
        <taxon>Eukaryota</taxon>
        <taxon>Metazoa</taxon>
        <taxon>Cnidaria</taxon>
        <taxon>Anthozoa</taxon>
        <taxon>Hexacorallia</taxon>
        <taxon>Actiniaria</taxon>
        <taxon>Actiniidae</taxon>
        <taxon>Actinia</taxon>
    </lineage>
</organism>
<dbReference type="GO" id="GO:0004674">
    <property type="term" value="F:protein serine/threonine kinase activity"/>
    <property type="evidence" value="ECO:0007669"/>
    <property type="project" value="TreeGrafter"/>
</dbReference>